<organism evidence="1 2">
    <name type="scientific">Mycobacteroides abscessus subsp. abscessus</name>
    <dbReference type="NCBI Taxonomy" id="1185650"/>
    <lineage>
        <taxon>Bacteria</taxon>
        <taxon>Bacillati</taxon>
        <taxon>Actinomycetota</taxon>
        <taxon>Actinomycetes</taxon>
        <taxon>Mycobacteriales</taxon>
        <taxon>Mycobacteriaceae</taxon>
        <taxon>Mycobacteroides</taxon>
        <taxon>Mycobacteroides abscessus</taxon>
    </lineage>
</organism>
<protein>
    <submittedName>
        <fullName evidence="1">Uncharacterized protein</fullName>
    </submittedName>
</protein>
<evidence type="ECO:0000313" key="1">
    <source>
        <dbReference type="EMBL" id="SIB16210.1"/>
    </source>
</evidence>
<accession>A0AB38D092</accession>
<dbReference type="RefSeq" id="WP_074293067.1">
    <property type="nucleotide sequence ID" value="NZ_FSHJ01000005.1"/>
</dbReference>
<name>A0AB38D092_9MYCO</name>
<dbReference type="Proteomes" id="UP000185210">
    <property type="component" value="Unassembled WGS sequence"/>
</dbReference>
<sequence length="195" mass="21681">MLDLLLSRYTSIRQGTIADRWVRAEHVPSALGYEQKRIADFIAADKYPGSPYGSGLALHGHEVKVSRSDWLAELRDPSKAEAFKPYMHHWWLVVPDSSIVKPTELPDGWGLLARSGNVLRAKVKAPRLSPEPLPMDLAISMMASAARTAHRDPLRRDSPIAYVKSWTPRCGFCGDTAPCSIHQPRMAAKELAATR</sequence>
<gene>
    <name evidence="1" type="ORF">SAMEA2070301_03068</name>
</gene>
<evidence type="ECO:0000313" key="2">
    <source>
        <dbReference type="Proteomes" id="UP000185210"/>
    </source>
</evidence>
<reference evidence="1 2" key="1">
    <citation type="submission" date="2016-11" db="EMBL/GenBank/DDBJ databases">
        <authorList>
            <consortium name="Pathogen Informatics"/>
        </authorList>
    </citation>
    <scope>NUCLEOTIDE SEQUENCE [LARGE SCALE GENOMIC DNA]</scope>
    <source>
        <strain evidence="1 2">104</strain>
    </source>
</reference>
<dbReference type="EMBL" id="FSHM01000004">
    <property type="protein sequence ID" value="SIB16210.1"/>
    <property type="molecule type" value="Genomic_DNA"/>
</dbReference>
<dbReference type="AlphaFoldDB" id="A0AB38D092"/>
<proteinExistence type="predicted"/>
<comment type="caution">
    <text evidence="1">The sequence shown here is derived from an EMBL/GenBank/DDBJ whole genome shotgun (WGS) entry which is preliminary data.</text>
</comment>